<evidence type="ECO:0000313" key="2">
    <source>
        <dbReference type="EMBL" id="GAA0551298.1"/>
    </source>
</evidence>
<sequence>MGFMNITHVRMVTVPVSDQDAAKSFYADDLGFEVVTDQTMGPVRWLQLAPKGADTNVVLADHMPGMAPGSVQGLMLETSDLDADCAQLRRAGVDVDGPQDLPWGRQATFTDPDGNGIVLAER</sequence>
<comment type="caution">
    <text evidence="2">The sequence shown here is derived from an EMBL/GenBank/DDBJ whole genome shotgun (WGS) entry which is preliminary data.</text>
</comment>
<keyword evidence="3" id="KW-1185">Reference proteome</keyword>
<dbReference type="InterPro" id="IPR037523">
    <property type="entry name" value="VOC_core"/>
</dbReference>
<dbReference type="InterPro" id="IPR004360">
    <property type="entry name" value="Glyas_Fos-R_dOase_dom"/>
</dbReference>
<dbReference type="PROSITE" id="PS51819">
    <property type="entry name" value="VOC"/>
    <property type="match status" value="1"/>
</dbReference>
<name>A0ABP3NS14_9ACTN</name>
<reference evidence="3" key="1">
    <citation type="journal article" date="2019" name="Int. J. Syst. Evol. Microbiol.">
        <title>The Global Catalogue of Microorganisms (GCM) 10K type strain sequencing project: providing services to taxonomists for standard genome sequencing and annotation.</title>
        <authorList>
            <consortium name="The Broad Institute Genomics Platform"/>
            <consortium name="The Broad Institute Genome Sequencing Center for Infectious Disease"/>
            <person name="Wu L."/>
            <person name="Ma J."/>
        </authorList>
    </citation>
    <scope>NUCLEOTIDE SEQUENCE [LARGE SCALE GENOMIC DNA]</scope>
    <source>
        <strain evidence="3">JCM 10667</strain>
    </source>
</reference>
<proteinExistence type="predicted"/>
<dbReference type="Proteomes" id="UP001501427">
    <property type="component" value="Unassembled WGS sequence"/>
</dbReference>
<dbReference type="SUPFAM" id="SSF54593">
    <property type="entry name" value="Glyoxalase/Bleomycin resistance protein/Dihydroxybiphenyl dioxygenase"/>
    <property type="match status" value="1"/>
</dbReference>
<dbReference type="PANTHER" id="PTHR36437:SF2">
    <property type="entry name" value="GLYOXALASE_BLEOMYCIN RESISTANCE PROTEIN_DIOXYGENASE"/>
    <property type="match status" value="1"/>
</dbReference>
<protein>
    <submittedName>
        <fullName evidence="2">VOC family protein</fullName>
    </submittedName>
</protein>
<evidence type="ECO:0000313" key="3">
    <source>
        <dbReference type="Proteomes" id="UP001501427"/>
    </source>
</evidence>
<dbReference type="Pfam" id="PF00903">
    <property type="entry name" value="Glyoxalase"/>
    <property type="match status" value="1"/>
</dbReference>
<dbReference type="EMBL" id="BAAAHD010000010">
    <property type="protein sequence ID" value="GAA0551298.1"/>
    <property type="molecule type" value="Genomic_DNA"/>
</dbReference>
<evidence type="ECO:0000259" key="1">
    <source>
        <dbReference type="PROSITE" id="PS51819"/>
    </source>
</evidence>
<dbReference type="PANTHER" id="PTHR36437">
    <property type="entry name" value="GLYOXALASE/BLEOMYCIN RESISTANCE PROTEIN/DIOXYGENASE"/>
    <property type="match status" value="1"/>
</dbReference>
<gene>
    <name evidence="2" type="ORF">GCM10009546_11610</name>
</gene>
<accession>A0ABP3NS14</accession>
<dbReference type="InterPro" id="IPR029068">
    <property type="entry name" value="Glyas_Bleomycin-R_OHBP_Dase"/>
</dbReference>
<feature type="domain" description="VOC" evidence="1">
    <location>
        <begin position="8"/>
        <end position="122"/>
    </location>
</feature>
<dbReference type="Gene3D" id="3.10.180.10">
    <property type="entry name" value="2,3-Dihydroxybiphenyl 1,2-Dioxygenase, domain 1"/>
    <property type="match status" value="1"/>
</dbReference>
<organism evidence="2 3">
    <name type="scientific">Actinomadura livida</name>
    <dbReference type="NCBI Taxonomy" id="79909"/>
    <lineage>
        <taxon>Bacteria</taxon>
        <taxon>Bacillati</taxon>
        <taxon>Actinomycetota</taxon>
        <taxon>Actinomycetes</taxon>
        <taxon>Streptosporangiales</taxon>
        <taxon>Thermomonosporaceae</taxon>
        <taxon>Actinomadura</taxon>
    </lineage>
</organism>